<dbReference type="AlphaFoldDB" id="A0A7X6DIN5"/>
<dbReference type="Gene3D" id="1.10.10.10">
    <property type="entry name" value="Winged helix-like DNA-binding domain superfamily/Winged helix DNA-binding domain"/>
    <property type="match status" value="1"/>
</dbReference>
<dbReference type="EMBL" id="VTOX01000008">
    <property type="protein sequence ID" value="NKE67873.1"/>
    <property type="molecule type" value="Genomic_DNA"/>
</dbReference>
<evidence type="ECO:0000259" key="5">
    <source>
        <dbReference type="PROSITE" id="PS51063"/>
    </source>
</evidence>
<dbReference type="InterPro" id="IPR000595">
    <property type="entry name" value="cNMP-bd_dom"/>
</dbReference>
<accession>A0A7X6DIN5</accession>
<dbReference type="PANTHER" id="PTHR24567">
    <property type="entry name" value="CRP FAMILY TRANSCRIPTIONAL REGULATORY PROTEIN"/>
    <property type="match status" value="1"/>
</dbReference>
<dbReference type="SMART" id="SM00100">
    <property type="entry name" value="cNMP"/>
    <property type="match status" value="1"/>
</dbReference>
<organism evidence="6 7">
    <name type="scientific">Ramlibacter lithotrophicus</name>
    <dbReference type="NCBI Taxonomy" id="2606681"/>
    <lineage>
        <taxon>Bacteria</taxon>
        <taxon>Pseudomonadati</taxon>
        <taxon>Pseudomonadota</taxon>
        <taxon>Betaproteobacteria</taxon>
        <taxon>Burkholderiales</taxon>
        <taxon>Comamonadaceae</taxon>
        <taxon>Ramlibacter</taxon>
    </lineage>
</organism>
<evidence type="ECO:0000256" key="3">
    <source>
        <dbReference type="ARBA" id="ARBA00023163"/>
    </source>
</evidence>
<dbReference type="Gene3D" id="2.60.120.10">
    <property type="entry name" value="Jelly Rolls"/>
    <property type="match status" value="1"/>
</dbReference>
<protein>
    <submittedName>
        <fullName evidence="6">Crp/Fnr family transcriptional regulator</fullName>
    </submittedName>
</protein>
<proteinExistence type="predicted"/>
<evidence type="ECO:0000256" key="1">
    <source>
        <dbReference type="ARBA" id="ARBA00023015"/>
    </source>
</evidence>
<dbReference type="Pfam" id="PF00027">
    <property type="entry name" value="cNMP_binding"/>
    <property type="match status" value="1"/>
</dbReference>
<dbReference type="InterPro" id="IPR014710">
    <property type="entry name" value="RmlC-like_jellyroll"/>
</dbReference>
<evidence type="ECO:0000313" key="7">
    <source>
        <dbReference type="Proteomes" id="UP000521868"/>
    </source>
</evidence>
<feature type="domain" description="HTH crp-type" evidence="5">
    <location>
        <begin position="150"/>
        <end position="219"/>
    </location>
</feature>
<reference evidence="6 7" key="1">
    <citation type="journal article" date="2020" name="Nature">
        <title>Bacterial chemolithoautotrophy via manganese oxidation.</title>
        <authorList>
            <person name="Yu H."/>
            <person name="Leadbetter J.R."/>
        </authorList>
    </citation>
    <scope>NUCLEOTIDE SEQUENCE [LARGE SCALE GENOMIC DNA]</scope>
    <source>
        <strain evidence="6 7">RBP-1</strain>
    </source>
</reference>
<evidence type="ECO:0000313" key="6">
    <source>
        <dbReference type="EMBL" id="NKE67873.1"/>
    </source>
</evidence>
<dbReference type="CDD" id="cd00038">
    <property type="entry name" value="CAP_ED"/>
    <property type="match status" value="1"/>
</dbReference>
<dbReference type="PROSITE" id="PS50042">
    <property type="entry name" value="CNMP_BINDING_3"/>
    <property type="match status" value="1"/>
</dbReference>
<dbReference type="GO" id="GO:0003677">
    <property type="term" value="F:DNA binding"/>
    <property type="evidence" value="ECO:0007669"/>
    <property type="project" value="UniProtKB-KW"/>
</dbReference>
<name>A0A7X6DIN5_9BURK</name>
<evidence type="ECO:0000256" key="2">
    <source>
        <dbReference type="ARBA" id="ARBA00023125"/>
    </source>
</evidence>
<dbReference type="Pfam" id="PF13545">
    <property type="entry name" value="HTH_Crp_2"/>
    <property type="match status" value="1"/>
</dbReference>
<dbReference type="InterPro" id="IPR012318">
    <property type="entry name" value="HTH_CRP"/>
</dbReference>
<evidence type="ECO:0000259" key="4">
    <source>
        <dbReference type="PROSITE" id="PS50042"/>
    </source>
</evidence>
<dbReference type="InterPro" id="IPR018490">
    <property type="entry name" value="cNMP-bd_dom_sf"/>
</dbReference>
<feature type="domain" description="Cyclic nucleotide-binding" evidence="4">
    <location>
        <begin position="17"/>
        <end position="136"/>
    </location>
</feature>
<dbReference type="PANTHER" id="PTHR24567:SF74">
    <property type="entry name" value="HTH-TYPE TRANSCRIPTIONAL REGULATOR ARCR"/>
    <property type="match status" value="1"/>
</dbReference>
<keyword evidence="7" id="KW-1185">Reference proteome</keyword>
<dbReference type="RefSeq" id="WP_168109009.1">
    <property type="nucleotide sequence ID" value="NZ_VTOX01000008.1"/>
</dbReference>
<dbReference type="PROSITE" id="PS51063">
    <property type="entry name" value="HTH_CRP_2"/>
    <property type="match status" value="1"/>
</dbReference>
<dbReference type="InterPro" id="IPR050397">
    <property type="entry name" value="Env_Response_Regulators"/>
</dbReference>
<dbReference type="GO" id="GO:0003700">
    <property type="term" value="F:DNA-binding transcription factor activity"/>
    <property type="evidence" value="ECO:0007669"/>
    <property type="project" value="TreeGrafter"/>
</dbReference>
<keyword evidence="1" id="KW-0805">Transcription regulation</keyword>
<gene>
    <name evidence="6" type="ORF">RAMLITH_18795</name>
</gene>
<dbReference type="SUPFAM" id="SSF51206">
    <property type="entry name" value="cAMP-binding domain-like"/>
    <property type="match status" value="1"/>
</dbReference>
<dbReference type="SUPFAM" id="SSF46785">
    <property type="entry name" value="Winged helix' DNA-binding domain"/>
    <property type="match status" value="1"/>
</dbReference>
<sequence>MARPELTPGVFLSAVPLFKALDQAGLARLAAVTTRRSLKRGERVFSKGDLPTGMYVVVYGEVRLLARRAGRERLTGVVGAGRAFGEPVMFLERPAVVDAEAATDALVLHVPKEAVFEEIERNPVFARRMIAGLAQRIEAMVHEAERQAMGSGRDRLIDYLLRNAGADAGPALVHLPAAKAAVASHLHLTPEHFSRILHELASDGLLEVKGRRIEVRDLQQLANAAGKREPERKGN</sequence>
<dbReference type="Proteomes" id="UP000521868">
    <property type="component" value="Unassembled WGS sequence"/>
</dbReference>
<dbReference type="SMART" id="SM00419">
    <property type="entry name" value="HTH_CRP"/>
    <property type="match status" value="1"/>
</dbReference>
<keyword evidence="3" id="KW-0804">Transcription</keyword>
<comment type="caution">
    <text evidence="6">The sequence shown here is derived from an EMBL/GenBank/DDBJ whole genome shotgun (WGS) entry which is preliminary data.</text>
</comment>
<dbReference type="GO" id="GO:0005829">
    <property type="term" value="C:cytosol"/>
    <property type="evidence" value="ECO:0007669"/>
    <property type="project" value="TreeGrafter"/>
</dbReference>
<dbReference type="InterPro" id="IPR036390">
    <property type="entry name" value="WH_DNA-bd_sf"/>
</dbReference>
<dbReference type="InterPro" id="IPR036388">
    <property type="entry name" value="WH-like_DNA-bd_sf"/>
</dbReference>
<keyword evidence="2" id="KW-0238">DNA-binding</keyword>